<comment type="caution">
    <text evidence="1">The sequence shown here is derived from an EMBL/GenBank/DDBJ whole genome shotgun (WGS) entry which is preliminary data.</text>
</comment>
<dbReference type="AlphaFoldDB" id="A0A4Y2LGD5"/>
<sequence length="121" mass="14057">MCPVAVFRTDVIGSRLVPRDSRGPQNVFHVPRSDNLKANLQYWVWRRGLKATLNLWPDIDKIRRCVCMLYAAVAFRTLAFPLYVLEIQTFIKGNEQIIVEVYEKVEGRIFSLVEFITLLKA</sequence>
<dbReference type="Proteomes" id="UP000499080">
    <property type="component" value="Unassembled WGS sequence"/>
</dbReference>
<protein>
    <submittedName>
        <fullName evidence="1">Uncharacterized protein</fullName>
    </submittedName>
</protein>
<name>A0A4Y2LGD5_ARAVE</name>
<evidence type="ECO:0000313" key="2">
    <source>
        <dbReference type="Proteomes" id="UP000499080"/>
    </source>
</evidence>
<accession>A0A4Y2LGD5</accession>
<dbReference type="EMBL" id="BGPR01005702">
    <property type="protein sequence ID" value="GBN12656.1"/>
    <property type="molecule type" value="Genomic_DNA"/>
</dbReference>
<keyword evidence="2" id="KW-1185">Reference proteome</keyword>
<evidence type="ECO:0000313" key="1">
    <source>
        <dbReference type="EMBL" id="GBN12656.1"/>
    </source>
</evidence>
<organism evidence="1 2">
    <name type="scientific">Araneus ventricosus</name>
    <name type="common">Orbweaver spider</name>
    <name type="synonym">Epeira ventricosa</name>
    <dbReference type="NCBI Taxonomy" id="182803"/>
    <lineage>
        <taxon>Eukaryota</taxon>
        <taxon>Metazoa</taxon>
        <taxon>Ecdysozoa</taxon>
        <taxon>Arthropoda</taxon>
        <taxon>Chelicerata</taxon>
        <taxon>Arachnida</taxon>
        <taxon>Araneae</taxon>
        <taxon>Araneomorphae</taxon>
        <taxon>Entelegynae</taxon>
        <taxon>Araneoidea</taxon>
        <taxon>Araneidae</taxon>
        <taxon>Araneus</taxon>
    </lineage>
</organism>
<reference evidence="1 2" key="1">
    <citation type="journal article" date="2019" name="Sci. Rep.">
        <title>Orb-weaving spider Araneus ventricosus genome elucidates the spidroin gene catalogue.</title>
        <authorList>
            <person name="Kono N."/>
            <person name="Nakamura H."/>
            <person name="Ohtoshi R."/>
            <person name="Moran D.A.P."/>
            <person name="Shinohara A."/>
            <person name="Yoshida Y."/>
            <person name="Fujiwara M."/>
            <person name="Mori M."/>
            <person name="Tomita M."/>
            <person name="Arakawa K."/>
        </authorList>
    </citation>
    <scope>NUCLEOTIDE SEQUENCE [LARGE SCALE GENOMIC DNA]</scope>
</reference>
<gene>
    <name evidence="1" type="ORF">AVEN_170029_1</name>
</gene>
<proteinExistence type="predicted"/>